<keyword evidence="3 6" id="KW-0812">Transmembrane</keyword>
<evidence type="ECO:0000256" key="4">
    <source>
        <dbReference type="ARBA" id="ARBA00022989"/>
    </source>
</evidence>
<dbReference type="InterPro" id="IPR003339">
    <property type="entry name" value="ABC/ECF_trnsptr_transmembrane"/>
</dbReference>
<name>A0ABM8HW66_9BACT</name>
<evidence type="ECO:0000256" key="1">
    <source>
        <dbReference type="ARBA" id="ARBA00004651"/>
    </source>
</evidence>
<organism evidence="7 8">
    <name type="scientific">Desulfuromonas versatilis</name>
    <dbReference type="NCBI Taxonomy" id="2802975"/>
    <lineage>
        <taxon>Bacteria</taxon>
        <taxon>Pseudomonadati</taxon>
        <taxon>Thermodesulfobacteriota</taxon>
        <taxon>Desulfuromonadia</taxon>
        <taxon>Desulfuromonadales</taxon>
        <taxon>Desulfuromonadaceae</taxon>
        <taxon>Desulfuromonas</taxon>
    </lineage>
</organism>
<sequence length="305" mass="33178">MTEVARIALPLWQILLLLVPPALLAAALAGLRYLGRSRRERSEERDWSVPALVQGSGNSPFHRWDVRCKLATLLGYAFMVASLQQLPSALAAVALSAAALAVARTPLPRVLLRLLAVCGFLGMLLVVMPFSAPAHPGDTLLIFGGLEGLGFNLRGLQLAGTIAAKGVAIALLSEPLFATAPLPVTLHGLARLGAPEMVGQMVLLSHRYLHVFRHEAQRMAAGMQVRGFRKRTSVATLQAVANFLGMLFVRSFERTERVFEAMQARGYRGRFPEPAELRLRRSDLLLGAACLALGITLVAFDRLWF</sequence>
<dbReference type="NCBIfam" id="TIGR02454">
    <property type="entry name" value="ECF_T_CbiQ"/>
    <property type="match status" value="1"/>
</dbReference>
<comment type="subcellular location">
    <subcellularLocation>
        <location evidence="1">Cell membrane</location>
        <topology evidence="1">Multi-pass membrane protein</topology>
    </subcellularLocation>
</comment>
<evidence type="ECO:0000313" key="7">
    <source>
        <dbReference type="EMBL" id="BCR06249.1"/>
    </source>
</evidence>
<dbReference type="InterPro" id="IPR012809">
    <property type="entry name" value="ECF_CbiQ"/>
</dbReference>
<dbReference type="PANTHER" id="PTHR34857">
    <property type="entry name" value="SLL0384 PROTEIN"/>
    <property type="match status" value="1"/>
</dbReference>
<dbReference type="InterPro" id="IPR051611">
    <property type="entry name" value="ECF_transporter_component"/>
</dbReference>
<dbReference type="RefSeq" id="WP_221249619.1">
    <property type="nucleotide sequence ID" value="NZ_AP024355.1"/>
</dbReference>
<accession>A0ABM8HW66</accession>
<dbReference type="Pfam" id="PF02361">
    <property type="entry name" value="CbiQ"/>
    <property type="match status" value="1"/>
</dbReference>
<evidence type="ECO:0000256" key="6">
    <source>
        <dbReference type="SAM" id="Phobius"/>
    </source>
</evidence>
<evidence type="ECO:0000256" key="2">
    <source>
        <dbReference type="ARBA" id="ARBA00022475"/>
    </source>
</evidence>
<evidence type="ECO:0008006" key="9">
    <source>
        <dbReference type="Google" id="ProtNLM"/>
    </source>
</evidence>
<evidence type="ECO:0000256" key="3">
    <source>
        <dbReference type="ARBA" id="ARBA00022692"/>
    </source>
</evidence>
<dbReference type="EMBL" id="AP024355">
    <property type="protein sequence ID" value="BCR06249.1"/>
    <property type="molecule type" value="Genomic_DNA"/>
</dbReference>
<evidence type="ECO:0000256" key="5">
    <source>
        <dbReference type="ARBA" id="ARBA00023136"/>
    </source>
</evidence>
<keyword evidence="5 6" id="KW-0472">Membrane</keyword>
<protein>
    <recommendedName>
        <fullName evidence="9">Cobalt ECF transporter T component CbiQ</fullName>
    </recommendedName>
</protein>
<reference evidence="7 8" key="2">
    <citation type="journal article" date="2021" name="Int. J. Syst. Evol. Microbiol.">
        <title>Isolation and Polyphasic Characterization of Desulfuromonas versatilis sp. Nov., an Electrogenic Bacteria Capable of Versatile Metabolism Isolated from a Graphene Oxide-Reducing Enrichment Culture.</title>
        <authorList>
            <person name="Xie L."/>
            <person name="Yoshida N."/>
            <person name="Ishii S."/>
            <person name="Meng L."/>
        </authorList>
    </citation>
    <scope>NUCLEOTIDE SEQUENCE [LARGE SCALE GENOMIC DNA]</scope>
    <source>
        <strain evidence="7 8">NIT-T3</strain>
    </source>
</reference>
<feature type="transmembrane region" description="Helical" evidence="6">
    <location>
        <begin position="86"/>
        <end position="103"/>
    </location>
</feature>
<dbReference type="CDD" id="cd16914">
    <property type="entry name" value="EcfT"/>
    <property type="match status" value="1"/>
</dbReference>
<dbReference type="Proteomes" id="UP001319827">
    <property type="component" value="Chromosome"/>
</dbReference>
<evidence type="ECO:0000313" key="8">
    <source>
        <dbReference type="Proteomes" id="UP001319827"/>
    </source>
</evidence>
<keyword evidence="2" id="KW-1003">Cell membrane</keyword>
<keyword evidence="8" id="KW-1185">Reference proteome</keyword>
<proteinExistence type="predicted"/>
<feature type="transmembrane region" description="Helical" evidence="6">
    <location>
        <begin position="110"/>
        <end position="131"/>
    </location>
</feature>
<dbReference type="PANTHER" id="PTHR34857:SF2">
    <property type="entry name" value="SLL0384 PROTEIN"/>
    <property type="match status" value="1"/>
</dbReference>
<reference evidence="7 8" key="1">
    <citation type="journal article" date="2016" name="C (Basel)">
        <title>Selective Growth of and Electricity Production by Marine Exoelectrogenic Bacteria in Self-Aggregated Hydrogel of Microbially Reduced Graphene Oxide.</title>
        <authorList>
            <person name="Yoshida N."/>
            <person name="Goto Y."/>
            <person name="Miyata Y."/>
        </authorList>
    </citation>
    <scope>NUCLEOTIDE SEQUENCE [LARGE SCALE GENOMIC DNA]</scope>
    <source>
        <strain evidence="7 8">NIT-T3</strain>
    </source>
</reference>
<gene>
    <name evidence="7" type="ORF">DESUT3_33180</name>
</gene>
<keyword evidence="4 6" id="KW-1133">Transmembrane helix</keyword>